<keyword evidence="9" id="KW-0282">Flagellum</keyword>
<evidence type="ECO:0000259" key="7">
    <source>
        <dbReference type="Pfam" id="PF00460"/>
    </source>
</evidence>
<gene>
    <name evidence="9" type="primary">flgC</name>
    <name evidence="9" type="ORF">JCM17846_10140</name>
</gene>
<name>A0A5A7N4W8_9PROT</name>
<evidence type="ECO:0000313" key="9">
    <source>
        <dbReference type="EMBL" id="GER03332.1"/>
    </source>
</evidence>
<dbReference type="GO" id="GO:0071978">
    <property type="term" value="P:bacterial-type flagellum-dependent swarming motility"/>
    <property type="evidence" value="ECO:0007669"/>
    <property type="project" value="TreeGrafter"/>
</dbReference>
<dbReference type="RefSeq" id="WP_042083024.1">
    <property type="nucleotide sequence ID" value="NZ_BKCN01000003.1"/>
</dbReference>
<keyword evidence="4 6" id="KW-0975">Bacterial flagellum</keyword>
<evidence type="ECO:0000313" key="10">
    <source>
        <dbReference type="Proteomes" id="UP000324996"/>
    </source>
</evidence>
<comment type="caution">
    <text evidence="9">The sequence shown here is derived from an EMBL/GenBank/DDBJ whole genome shotgun (WGS) entry which is preliminary data.</text>
</comment>
<accession>A0A5A7N4W8</accession>
<dbReference type="InterPro" id="IPR019776">
    <property type="entry name" value="Flagellar_basal_body_rod_CS"/>
</dbReference>
<dbReference type="EMBL" id="BKCN01000003">
    <property type="protein sequence ID" value="GER03332.1"/>
    <property type="molecule type" value="Genomic_DNA"/>
</dbReference>
<keyword evidence="9" id="KW-0969">Cilium</keyword>
<sequence length="138" mass="15018">MDALEAVMKIASHGLQAQSLRLRVVAENIANANSTASVPGGDPFRRKTVVFDQIMDRATGAELVTIKNIGVDRSDFLEVHDPGHPSAGADGMVLMPNVKPLIEMTDMREASRSYQANLNVIEQARSMVMSTVDLLRRA</sequence>
<evidence type="ECO:0000256" key="2">
    <source>
        <dbReference type="ARBA" id="ARBA00009677"/>
    </source>
</evidence>
<comment type="subcellular location">
    <subcellularLocation>
        <location evidence="1 6">Bacterial flagellum basal body</location>
    </subcellularLocation>
</comment>
<protein>
    <recommendedName>
        <fullName evidence="3 6">Flagellar basal-body rod protein FlgC</fullName>
    </recommendedName>
</protein>
<dbReference type="Pfam" id="PF06429">
    <property type="entry name" value="Flg_bbr_C"/>
    <property type="match status" value="1"/>
</dbReference>
<evidence type="ECO:0000256" key="4">
    <source>
        <dbReference type="ARBA" id="ARBA00023143"/>
    </source>
</evidence>
<dbReference type="InterPro" id="IPR006299">
    <property type="entry name" value="FlgC"/>
</dbReference>
<evidence type="ECO:0000256" key="5">
    <source>
        <dbReference type="ARBA" id="ARBA00025933"/>
    </source>
</evidence>
<dbReference type="GO" id="GO:0030694">
    <property type="term" value="C:bacterial-type flagellum basal body, rod"/>
    <property type="evidence" value="ECO:0007669"/>
    <property type="project" value="UniProtKB-UniRule"/>
</dbReference>
<comment type="subunit">
    <text evidence="5 6">The basal body constitutes a major portion of the flagellar organelle and consists of four rings (L,P,S, and M) mounted on a central rod. The rod consists of about 26 subunits of FlgG in the distal portion, and FlgB, FlgC and FlgF are thought to build up the proximal portion of the rod with about 6 subunits each.</text>
</comment>
<dbReference type="Pfam" id="PF00460">
    <property type="entry name" value="Flg_bb_rod"/>
    <property type="match status" value="1"/>
</dbReference>
<comment type="similarity">
    <text evidence="2">Belongs to the flagella basal body rod proteins family.</text>
</comment>
<reference evidence="9 10" key="1">
    <citation type="submission" date="2019-09" db="EMBL/GenBank/DDBJ databases">
        <title>NBRP : Genome information of microbial organism related human and environment.</title>
        <authorList>
            <person name="Hattori M."/>
            <person name="Oshima K."/>
            <person name="Inaba H."/>
            <person name="Suda W."/>
            <person name="Sakamoto M."/>
            <person name="Iino T."/>
            <person name="Kitahara M."/>
            <person name="Oshida Y."/>
            <person name="Iida T."/>
            <person name="Kudo T."/>
            <person name="Itoh T."/>
            <person name="Ohkuma M."/>
        </authorList>
    </citation>
    <scope>NUCLEOTIDE SEQUENCE [LARGE SCALE GENOMIC DNA]</scope>
    <source>
        <strain evidence="9 10">Q-1</strain>
    </source>
</reference>
<evidence type="ECO:0000256" key="6">
    <source>
        <dbReference type="RuleBase" id="RU362062"/>
    </source>
</evidence>
<keyword evidence="10" id="KW-1185">Reference proteome</keyword>
<evidence type="ECO:0000256" key="1">
    <source>
        <dbReference type="ARBA" id="ARBA00004117"/>
    </source>
</evidence>
<evidence type="ECO:0000259" key="8">
    <source>
        <dbReference type="Pfam" id="PF06429"/>
    </source>
</evidence>
<dbReference type="PANTHER" id="PTHR30435:SF2">
    <property type="entry name" value="FLAGELLAR BASAL-BODY ROD PROTEIN FLGC"/>
    <property type="match status" value="1"/>
</dbReference>
<organism evidence="9 10">
    <name type="scientific">Iodidimonas nitroreducens</name>
    <dbReference type="NCBI Taxonomy" id="1236968"/>
    <lineage>
        <taxon>Bacteria</taxon>
        <taxon>Pseudomonadati</taxon>
        <taxon>Pseudomonadota</taxon>
        <taxon>Alphaproteobacteria</taxon>
        <taxon>Iodidimonadales</taxon>
        <taxon>Iodidimonadaceae</taxon>
        <taxon>Iodidimonas</taxon>
    </lineage>
</organism>
<keyword evidence="9" id="KW-0966">Cell projection</keyword>
<dbReference type="InterPro" id="IPR010930">
    <property type="entry name" value="Flg_bb/hook_C_dom"/>
</dbReference>
<dbReference type="AlphaFoldDB" id="A0A5A7N4W8"/>
<feature type="domain" description="Flagellar basal-body/hook protein C-terminal" evidence="8">
    <location>
        <begin position="90"/>
        <end position="133"/>
    </location>
</feature>
<evidence type="ECO:0000256" key="3">
    <source>
        <dbReference type="ARBA" id="ARBA00017941"/>
    </source>
</evidence>
<dbReference type="PANTHER" id="PTHR30435">
    <property type="entry name" value="FLAGELLAR PROTEIN"/>
    <property type="match status" value="1"/>
</dbReference>
<proteinExistence type="inferred from homology"/>
<feature type="domain" description="Flagellar basal body rod protein N-terminal" evidence="7">
    <location>
        <begin position="8"/>
        <end position="35"/>
    </location>
</feature>
<dbReference type="InterPro" id="IPR001444">
    <property type="entry name" value="Flag_bb_rod_N"/>
</dbReference>
<dbReference type="Proteomes" id="UP000324996">
    <property type="component" value="Unassembled WGS sequence"/>
</dbReference>
<dbReference type="PROSITE" id="PS00588">
    <property type="entry name" value="FLAGELLA_BB_ROD"/>
    <property type="match status" value="1"/>
</dbReference>
<dbReference type="NCBIfam" id="TIGR01395">
    <property type="entry name" value="FlgC"/>
    <property type="match status" value="1"/>
</dbReference>